<gene>
    <name evidence="5" type="ORF">CAEBREN_00286</name>
</gene>
<evidence type="ECO:0000256" key="3">
    <source>
        <dbReference type="SAM" id="SignalP"/>
    </source>
</evidence>
<dbReference type="Proteomes" id="UP000008068">
    <property type="component" value="Unassembled WGS sequence"/>
</dbReference>
<keyword evidence="2" id="KW-1133">Transmembrane helix</keyword>
<feature type="compositionally biased region" description="Polar residues" evidence="1">
    <location>
        <begin position="538"/>
        <end position="558"/>
    </location>
</feature>
<feature type="region of interest" description="Disordered" evidence="1">
    <location>
        <begin position="512"/>
        <end position="564"/>
    </location>
</feature>
<feature type="compositionally biased region" description="Low complexity" evidence="1">
    <location>
        <begin position="277"/>
        <end position="325"/>
    </location>
</feature>
<dbReference type="FunCoup" id="G0P874">
    <property type="interactions" value="1528"/>
</dbReference>
<feature type="compositionally biased region" description="Polar residues" evidence="1">
    <location>
        <begin position="127"/>
        <end position="142"/>
    </location>
</feature>
<feature type="region of interest" description="Disordered" evidence="1">
    <location>
        <begin position="181"/>
        <end position="200"/>
    </location>
</feature>
<reference evidence="6" key="1">
    <citation type="submission" date="2011-07" db="EMBL/GenBank/DDBJ databases">
        <authorList>
            <consortium name="Caenorhabditis brenneri Sequencing and Analysis Consortium"/>
            <person name="Wilson R.K."/>
        </authorList>
    </citation>
    <scope>NUCLEOTIDE SEQUENCE [LARGE SCALE GENOMIC DNA]</scope>
    <source>
        <strain evidence="6">PB2801</strain>
    </source>
</reference>
<name>G0P874_CAEBE</name>
<feature type="signal peptide" evidence="3">
    <location>
        <begin position="1"/>
        <end position="20"/>
    </location>
</feature>
<evidence type="ECO:0000256" key="2">
    <source>
        <dbReference type="SAM" id="Phobius"/>
    </source>
</evidence>
<dbReference type="Pfam" id="PF01390">
    <property type="entry name" value="SEA"/>
    <property type="match status" value="1"/>
</dbReference>
<dbReference type="AlphaFoldDB" id="G0P874"/>
<keyword evidence="2" id="KW-0812">Transmembrane</keyword>
<dbReference type="EMBL" id="GL380128">
    <property type="protein sequence ID" value="EGT47651.1"/>
    <property type="molecule type" value="Genomic_DNA"/>
</dbReference>
<keyword evidence="3" id="KW-0732">Signal</keyword>
<evidence type="ECO:0000256" key="1">
    <source>
        <dbReference type="SAM" id="MobiDB-lite"/>
    </source>
</evidence>
<feature type="region of interest" description="Disordered" evidence="1">
    <location>
        <begin position="251"/>
        <end position="325"/>
    </location>
</feature>
<feature type="chain" id="PRO_5003406970" description="SEA domain-containing protein" evidence="3">
    <location>
        <begin position="21"/>
        <end position="564"/>
    </location>
</feature>
<keyword evidence="6" id="KW-1185">Reference proteome</keyword>
<dbReference type="HOGENOM" id="CLU_498045_0_0_1"/>
<dbReference type="OrthoDB" id="5848610at2759"/>
<evidence type="ECO:0000313" key="5">
    <source>
        <dbReference type="EMBL" id="EGT47651.1"/>
    </source>
</evidence>
<dbReference type="PROSITE" id="PS50024">
    <property type="entry name" value="SEA"/>
    <property type="match status" value="1"/>
</dbReference>
<keyword evidence="2" id="KW-0472">Membrane</keyword>
<feature type="compositionally biased region" description="Low complexity" evidence="1">
    <location>
        <begin position="251"/>
        <end position="270"/>
    </location>
</feature>
<accession>G0P874</accession>
<dbReference type="PROSITE" id="PS51257">
    <property type="entry name" value="PROKAR_LIPOPROTEIN"/>
    <property type="match status" value="1"/>
</dbReference>
<protein>
    <recommendedName>
        <fullName evidence="4">SEA domain-containing protein</fullName>
    </recommendedName>
</protein>
<feature type="compositionally biased region" description="Acidic residues" evidence="1">
    <location>
        <begin position="114"/>
        <end position="123"/>
    </location>
</feature>
<sequence length="564" mass="61051">MRLRSLSILLIALATSGCLAQDENSEDVFDKPLSKDLPTTTAPSLPDDFPLAVPQEEMINEGSDSFETSTEMIEISPNDTSLEVNPIQKTSVFSPITPLEGGVFNFSKATIEDDSMEDLDDSEELKTTTSENSSTDATTENTTPTLEVITFSSLPIERDEVADRRVLKEKEMATATRLATTTPTTVAVSDPSESVDEGETPFDQSALEGLFEQDGSVIDSSLTTDQTPAFPILKMAEEDSKILSNVPKSTVEVHTTTEMETTSTGTSTSSETEKIQETTVVATETAQTETETMPPTEPSTLLTESATETTSSEESSTTSSEDTTISEELSTISALKNSSKVFLPAKSIRTPLAFRIVSLEFTEEFNDIQSGPSKKLGKDLGPSIGEFINSISGEDNFVSMEIKTLTKGSVIVGAEILTKKSLGDAQLAVNLLEAAFSRNNSMISDYKIDSLSVTIDGMTSQAYIDSISTQTSSYSLSSLMIVLIIFALIIIFILAAFIIMITNKRRRQSTMKLSMDDTIRSSSPDSEDAPRNVHLMSYGTTPRTSQKPGPITKTQIDETASPMY</sequence>
<dbReference type="OMA" id="TPIVFRI"/>
<feature type="region of interest" description="Disordered" evidence="1">
    <location>
        <begin position="114"/>
        <end position="142"/>
    </location>
</feature>
<evidence type="ECO:0000313" key="6">
    <source>
        <dbReference type="Proteomes" id="UP000008068"/>
    </source>
</evidence>
<organism evidence="6">
    <name type="scientific">Caenorhabditis brenneri</name>
    <name type="common">Nematode worm</name>
    <dbReference type="NCBI Taxonomy" id="135651"/>
    <lineage>
        <taxon>Eukaryota</taxon>
        <taxon>Metazoa</taxon>
        <taxon>Ecdysozoa</taxon>
        <taxon>Nematoda</taxon>
        <taxon>Chromadorea</taxon>
        <taxon>Rhabditida</taxon>
        <taxon>Rhabditina</taxon>
        <taxon>Rhabditomorpha</taxon>
        <taxon>Rhabditoidea</taxon>
        <taxon>Rhabditidae</taxon>
        <taxon>Peloderinae</taxon>
        <taxon>Caenorhabditis</taxon>
    </lineage>
</organism>
<feature type="transmembrane region" description="Helical" evidence="2">
    <location>
        <begin position="479"/>
        <end position="502"/>
    </location>
</feature>
<dbReference type="STRING" id="135651.G0P874"/>
<feature type="domain" description="SEA" evidence="4">
    <location>
        <begin position="346"/>
        <end position="460"/>
    </location>
</feature>
<dbReference type="InParanoid" id="G0P874"/>
<dbReference type="eggNOG" id="ENOG502S6CE">
    <property type="taxonomic scope" value="Eukaryota"/>
</dbReference>
<proteinExistence type="predicted"/>
<evidence type="ECO:0000259" key="4">
    <source>
        <dbReference type="PROSITE" id="PS50024"/>
    </source>
</evidence>
<dbReference type="InterPro" id="IPR000082">
    <property type="entry name" value="SEA_dom"/>
</dbReference>